<dbReference type="OrthoDB" id="2913095at2759"/>
<dbReference type="SUPFAM" id="SSF52540">
    <property type="entry name" value="P-loop containing nucleoside triphosphate hydrolases"/>
    <property type="match status" value="1"/>
</dbReference>
<dbReference type="PROSITE" id="PS50005">
    <property type="entry name" value="TPR"/>
    <property type="match status" value="1"/>
</dbReference>
<evidence type="ECO:0000259" key="4">
    <source>
        <dbReference type="Pfam" id="PF17109"/>
    </source>
</evidence>
<feature type="compositionally biased region" description="Low complexity" evidence="3">
    <location>
        <begin position="11"/>
        <end position="28"/>
    </location>
</feature>
<dbReference type="Pfam" id="PF24883">
    <property type="entry name" value="NPHP3_N"/>
    <property type="match status" value="1"/>
</dbReference>
<feature type="repeat" description="TPR" evidence="2">
    <location>
        <begin position="1075"/>
        <end position="1108"/>
    </location>
</feature>
<evidence type="ECO:0000259" key="5">
    <source>
        <dbReference type="Pfam" id="PF24883"/>
    </source>
</evidence>
<dbReference type="VEuPathDB" id="FungiDB:ASPWEDRAFT_156490"/>
<feature type="compositionally biased region" description="Polar residues" evidence="3">
    <location>
        <begin position="41"/>
        <end position="52"/>
    </location>
</feature>
<dbReference type="InterPro" id="IPR031350">
    <property type="entry name" value="Goodbye_dom"/>
</dbReference>
<evidence type="ECO:0000256" key="3">
    <source>
        <dbReference type="SAM" id="MobiDB-lite"/>
    </source>
</evidence>
<dbReference type="PANTHER" id="PTHR10039:SF17">
    <property type="entry name" value="FUNGAL STAND N-TERMINAL GOODBYE DOMAIN-CONTAINING PROTEIN-RELATED"/>
    <property type="match status" value="1"/>
</dbReference>
<dbReference type="Proteomes" id="UP000184383">
    <property type="component" value="Unassembled WGS sequence"/>
</dbReference>
<sequence>MHWCRKKSKKAAAALAASQPAQPAQSAPGPTPSQPTPRLPQFSQPAPQQLQPTEPAPRPATQSPQPPPYKAPSPAVSVPLGLDASQNEEITAIWIQVEDRVRKLAYQQGKHVNPALGINDVLANLNAAQQPDKQDSETSKIIKQSFSRTLGLIKTVGGIITDGASQVFAPAGQCYNVISFVINAFENCESVFEDLAQLLDKCADHLDRLGHYMKGGMDTKLTKVAYQHLQLFVAICERTLKLRDSRWATFKTFMKISFLAENDIQDLLGKMESLVDKEGRLVAAQTFNFASEAAANSKANLTISHQMHSKLDTLIEGRVDQKESLEAEKDKKTLLNSLAFDQNPDNWDNTKQEPRPFWLTTYNNFRKFVVPGTGEWLLSSPTFHSWATQPKTPSILGILGTEASGKSYLTSSVIRYLRQHHFSEHSNARHLVAFYFLNRQKTEDRVDTIAKSLVWQFADNDASYMQSAAHICEKTSVLDPEEILPRLLLDNKTLSRIDARFYIVIDGLKDTVDDGLIRFLRKVSDSQSQAVRVFLTGTPLSFQQLAGKGISSRTIPITSKNADDIKKLIDSRMDKIEALSDSKRVGVAELRRKIQDTLYKKAAGDYFKIDLALNQISTLDYVKDIDRVLEGAGKERSQQIREEIQNLNETRTPRQLEEINEIVLWLTFAAERIRSEQMAAVLYMKSHEAPLRSLEAMFRTKYLLFMIDRDGYVDFKSSKALRVIPLRSQLNATAANNDQAIQPGEIQIVQHFLNTVCPPALYQKLEFEQYLNQKLSPRKDQIQQEDKDTAHLKLALICLRVLTEGGDAMLTVLQGYALRYLVHHLLSVDLALVDREWKSKTGPNLAKLFTDERSIDILMWSNSVGSLASPRARTIWLDEEYNVDEILRWMKDSAVISDIQNQAVRAWVADLASGSLNSTEVLLKPSAMRMAVHCFREPSSQTVTMAAFQFILAFILRIQLKKDYFVAQGTITRPSPEQISQVESWSQAALNITEKDALWEVQMAIIFADTGRRGEAERRCRHALQLDGLNWRASHVLGNTVASNEEAINIMMVLVNRLRKDSSWMEDPTYRKVLAQMTFDLGNRYWAMDKFDAATQTFSQSIQEDPTNYMRTYDIFLLYQSNKRWSNIAELIGLIGSIEKCHLSIMAIRLADQVQFHEILLQTAIKTEKFNVLSDVYKNAIESASGAQEYTAVFFIRLYYALALYQIPNRREDKVIGLWETALKEDLPRSDLDMDTCLHLVVGKLGAAYLHNAREAKSAGDPEVAMEFLGKISDMLPEEVPAWQLLLPPQLFTARYHYLEGDETQARYHVRNTVQVALEILSDDDEGNDLAAYWRFLGAFLPFDDDKNVLTALSMITINHRFQENENKEPEYSMSFDCDGHCGHVWNPPSEMWLCKDCIGVTLDRKCYDKLRNGSFRYNICASQHEFVFIPKWDEERIKNLPRGYVPWGEKNISLGDWQREIKKKYVDIDG</sequence>
<dbReference type="Gene3D" id="3.40.50.300">
    <property type="entry name" value="P-loop containing nucleotide triphosphate hydrolases"/>
    <property type="match status" value="1"/>
</dbReference>
<reference evidence="7" key="1">
    <citation type="journal article" date="2017" name="Genome Biol.">
        <title>Comparative genomics reveals high biological diversity and specific adaptations in the industrially and medically important fungal genus Aspergillus.</title>
        <authorList>
            <person name="de Vries R.P."/>
            <person name="Riley R."/>
            <person name="Wiebenga A."/>
            <person name="Aguilar-Osorio G."/>
            <person name="Amillis S."/>
            <person name="Uchima C.A."/>
            <person name="Anderluh G."/>
            <person name="Asadollahi M."/>
            <person name="Askin M."/>
            <person name="Barry K."/>
            <person name="Battaglia E."/>
            <person name="Bayram O."/>
            <person name="Benocci T."/>
            <person name="Braus-Stromeyer S.A."/>
            <person name="Caldana C."/>
            <person name="Canovas D."/>
            <person name="Cerqueira G.C."/>
            <person name="Chen F."/>
            <person name="Chen W."/>
            <person name="Choi C."/>
            <person name="Clum A."/>
            <person name="Dos Santos R.A."/>
            <person name="Damasio A.R."/>
            <person name="Diallinas G."/>
            <person name="Emri T."/>
            <person name="Fekete E."/>
            <person name="Flipphi M."/>
            <person name="Freyberg S."/>
            <person name="Gallo A."/>
            <person name="Gournas C."/>
            <person name="Habgood R."/>
            <person name="Hainaut M."/>
            <person name="Harispe M.L."/>
            <person name="Henrissat B."/>
            <person name="Hilden K.S."/>
            <person name="Hope R."/>
            <person name="Hossain A."/>
            <person name="Karabika E."/>
            <person name="Karaffa L."/>
            <person name="Karanyi Z."/>
            <person name="Krasevec N."/>
            <person name="Kuo A."/>
            <person name="Kusch H."/>
            <person name="LaButti K."/>
            <person name="Lagendijk E.L."/>
            <person name="Lapidus A."/>
            <person name="Levasseur A."/>
            <person name="Lindquist E."/>
            <person name="Lipzen A."/>
            <person name="Logrieco A.F."/>
            <person name="MacCabe A."/>
            <person name="Maekelae M.R."/>
            <person name="Malavazi I."/>
            <person name="Melin P."/>
            <person name="Meyer V."/>
            <person name="Mielnichuk N."/>
            <person name="Miskei M."/>
            <person name="Molnar A.P."/>
            <person name="Mule G."/>
            <person name="Ngan C.Y."/>
            <person name="Orejas M."/>
            <person name="Orosz E."/>
            <person name="Ouedraogo J.P."/>
            <person name="Overkamp K.M."/>
            <person name="Park H.-S."/>
            <person name="Perrone G."/>
            <person name="Piumi F."/>
            <person name="Punt P.J."/>
            <person name="Ram A.F."/>
            <person name="Ramon A."/>
            <person name="Rauscher S."/>
            <person name="Record E."/>
            <person name="Riano-Pachon D.M."/>
            <person name="Robert V."/>
            <person name="Roehrig J."/>
            <person name="Ruller R."/>
            <person name="Salamov A."/>
            <person name="Salih N.S."/>
            <person name="Samson R.A."/>
            <person name="Sandor E."/>
            <person name="Sanguinetti M."/>
            <person name="Schuetze T."/>
            <person name="Sepcic K."/>
            <person name="Shelest E."/>
            <person name="Sherlock G."/>
            <person name="Sophianopoulou V."/>
            <person name="Squina F.M."/>
            <person name="Sun H."/>
            <person name="Susca A."/>
            <person name="Todd R.B."/>
            <person name="Tsang A."/>
            <person name="Unkles S.E."/>
            <person name="van de Wiele N."/>
            <person name="van Rossen-Uffink D."/>
            <person name="Oliveira J.V."/>
            <person name="Vesth T.C."/>
            <person name="Visser J."/>
            <person name="Yu J.-H."/>
            <person name="Zhou M."/>
            <person name="Andersen M.R."/>
            <person name="Archer D.B."/>
            <person name="Baker S.E."/>
            <person name="Benoit I."/>
            <person name="Brakhage A.A."/>
            <person name="Braus G.H."/>
            <person name="Fischer R."/>
            <person name="Frisvad J.C."/>
            <person name="Goldman G.H."/>
            <person name="Houbraken J."/>
            <person name="Oakley B."/>
            <person name="Pocsi I."/>
            <person name="Scazzocchio C."/>
            <person name="Seiboth B."/>
            <person name="vanKuyk P.A."/>
            <person name="Wortman J."/>
            <person name="Dyer P.S."/>
            <person name="Grigoriev I.V."/>
        </authorList>
    </citation>
    <scope>NUCLEOTIDE SEQUENCE [LARGE SCALE GENOMIC DNA]</scope>
    <source>
        <strain evidence="7">DTO 134E9</strain>
    </source>
</reference>
<feature type="domain" description="Nephrocystin 3-like N-terminal" evidence="5">
    <location>
        <begin position="372"/>
        <end position="536"/>
    </location>
</feature>
<keyword evidence="2" id="KW-0802">TPR repeat</keyword>
<proteinExistence type="predicted"/>
<dbReference type="PANTHER" id="PTHR10039">
    <property type="entry name" value="AMELOGENIN"/>
    <property type="match status" value="1"/>
</dbReference>
<evidence type="ECO:0000256" key="2">
    <source>
        <dbReference type="PROSITE-ProRule" id="PRU00339"/>
    </source>
</evidence>
<protein>
    <submittedName>
        <fullName evidence="6">Uncharacterized protein</fullName>
    </submittedName>
</protein>
<feature type="compositionally biased region" description="Pro residues" evidence="3">
    <location>
        <begin position="54"/>
        <end position="71"/>
    </location>
</feature>
<evidence type="ECO:0000256" key="1">
    <source>
        <dbReference type="ARBA" id="ARBA00022737"/>
    </source>
</evidence>
<keyword evidence="7" id="KW-1185">Reference proteome</keyword>
<dbReference type="InterPro" id="IPR011990">
    <property type="entry name" value="TPR-like_helical_dom_sf"/>
</dbReference>
<dbReference type="SUPFAM" id="SSF48452">
    <property type="entry name" value="TPR-like"/>
    <property type="match status" value="1"/>
</dbReference>
<accession>A0A1L9RMD8</accession>
<dbReference type="RefSeq" id="XP_040689767.1">
    <property type="nucleotide sequence ID" value="XM_040829707.1"/>
</dbReference>
<dbReference type="GeneID" id="63745555"/>
<organism evidence="6 7">
    <name type="scientific">Aspergillus wentii DTO 134E9</name>
    <dbReference type="NCBI Taxonomy" id="1073089"/>
    <lineage>
        <taxon>Eukaryota</taxon>
        <taxon>Fungi</taxon>
        <taxon>Dikarya</taxon>
        <taxon>Ascomycota</taxon>
        <taxon>Pezizomycotina</taxon>
        <taxon>Eurotiomycetes</taxon>
        <taxon>Eurotiomycetidae</taxon>
        <taxon>Eurotiales</taxon>
        <taxon>Aspergillaceae</taxon>
        <taxon>Aspergillus</taxon>
        <taxon>Aspergillus subgen. Cremei</taxon>
    </lineage>
</organism>
<feature type="domain" description="Fungal STAND N-terminal Goodbye" evidence="4">
    <location>
        <begin position="112"/>
        <end position="212"/>
    </location>
</feature>
<evidence type="ECO:0000313" key="7">
    <source>
        <dbReference type="Proteomes" id="UP000184383"/>
    </source>
</evidence>
<gene>
    <name evidence="6" type="ORF">ASPWEDRAFT_156490</name>
</gene>
<feature type="region of interest" description="Disordered" evidence="3">
    <location>
        <begin position="1"/>
        <end position="79"/>
    </location>
</feature>
<dbReference type="InterPro" id="IPR019734">
    <property type="entry name" value="TPR_rpt"/>
</dbReference>
<feature type="compositionally biased region" description="Basic residues" evidence="3">
    <location>
        <begin position="1"/>
        <end position="10"/>
    </location>
</feature>
<keyword evidence="1" id="KW-0677">Repeat</keyword>
<dbReference type="InterPro" id="IPR056884">
    <property type="entry name" value="NPHP3-like_N"/>
</dbReference>
<dbReference type="EMBL" id="KV878212">
    <property type="protein sequence ID" value="OJJ36091.1"/>
    <property type="molecule type" value="Genomic_DNA"/>
</dbReference>
<dbReference type="Gene3D" id="1.25.40.10">
    <property type="entry name" value="Tetratricopeptide repeat domain"/>
    <property type="match status" value="1"/>
</dbReference>
<feature type="compositionally biased region" description="Pro residues" evidence="3">
    <location>
        <begin position="29"/>
        <end position="38"/>
    </location>
</feature>
<dbReference type="InterPro" id="IPR027417">
    <property type="entry name" value="P-loop_NTPase"/>
</dbReference>
<name>A0A1L9RMD8_ASPWE</name>
<dbReference type="Pfam" id="PF17109">
    <property type="entry name" value="Goodbye"/>
    <property type="match status" value="1"/>
</dbReference>
<evidence type="ECO:0000313" key="6">
    <source>
        <dbReference type="EMBL" id="OJJ36091.1"/>
    </source>
</evidence>